<feature type="domain" description="CheW-like" evidence="2">
    <location>
        <begin position="104"/>
        <end position="236"/>
    </location>
</feature>
<dbReference type="InterPro" id="IPR039315">
    <property type="entry name" value="CheW"/>
</dbReference>
<dbReference type="SMART" id="SM00260">
    <property type="entry name" value="CheW"/>
    <property type="match status" value="1"/>
</dbReference>
<dbReference type="PANTHER" id="PTHR22617:SF23">
    <property type="entry name" value="CHEMOTAXIS PROTEIN CHEW"/>
    <property type="match status" value="1"/>
</dbReference>
<proteinExistence type="predicted"/>
<dbReference type="GO" id="GO:0007165">
    <property type="term" value="P:signal transduction"/>
    <property type="evidence" value="ECO:0007669"/>
    <property type="project" value="InterPro"/>
</dbReference>
<dbReference type="GO" id="GO:0005829">
    <property type="term" value="C:cytosol"/>
    <property type="evidence" value="ECO:0007669"/>
    <property type="project" value="TreeGrafter"/>
</dbReference>
<dbReference type="PATRIC" id="fig|1227493.4.peg.2610"/>
<feature type="region of interest" description="Disordered" evidence="1">
    <location>
        <begin position="46"/>
        <end position="100"/>
    </location>
</feature>
<accession>L9ZWJ2</accession>
<reference evidence="3 4" key="1">
    <citation type="journal article" date="2014" name="PLoS Genet.">
        <title>Phylogenetically driven sequencing of extremely halophilic archaea reveals strategies for static and dynamic osmo-response.</title>
        <authorList>
            <person name="Becker E.A."/>
            <person name="Seitzer P.M."/>
            <person name="Tritt A."/>
            <person name="Larsen D."/>
            <person name="Krusor M."/>
            <person name="Yao A.I."/>
            <person name="Wu D."/>
            <person name="Madern D."/>
            <person name="Eisen J.A."/>
            <person name="Darling A.E."/>
            <person name="Facciotti M.T."/>
        </authorList>
    </citation>
    <scope>NUCLEOTIDE SEQUENCE [LARGE SCALE GENOMIC DNA]</scope>
    <source>
        <strain evidence="3 4">JCM 10989</strain>
    </source>
</reference>
<dbReference type="Pfam" id="PF01584">
    <property type="entry name" value="CheW"/>
    <property type="match status" value="1"/>
</dbReference>
<evidence type="ECO:0000256" key="1">
    <source>
        <dbReference type="SAM" id="MobiDB-lite"/>
    </source>
</evidence>
<sequence length="236" mass="26093">MSRATFVVCRRTTTAEERSLCGPRLRLPIAGCRTPNTEHRTPNAEHRTAMVSTNQPNATQSNATEETNTNAGTNTNTSTNANTNTNANATANTNTDTDTPDELTVHVLEFDLGENRYCVDIGYVAEIVNTDELTTIPNTPDHVEGVMDLRGETTKIVNLRTIFGENDSDELGNRIIVFKRKRDSTDRIGWLADEVRQVRKIDATTVDTAVDGEGIAGIVRQEDEFVLWIDPTDVRV</sequence>
<protein>
    <submittedName>
        <fullName evidence="3">CheW protein</fullName>
    </submittedName>
</protein>
<dbReference type="PROSITE" id="PS50851">
    <property type="entry name" value="CHEW"/>
    <property type="match status" value="1"/>
</dbReference>
<dbReference type="Gene3D" id="2.30.30.40">
    <property type="entry name" value="SH3 Domains"/>
    <property type="match status" value="1"/>
</dbReference>
<comment type="caution">
    <text evidence="3">The sequence shown here is derived from an EMBL/GenBank/DDBJ whole genome shotgun (WGS) entry which is preliminary data.</text>
</comment>
<evidence type="ECO:0000313" key="4">
    <source>
        <dbReference type="Proteomes" id="UP000011519"/>
    </source>
</evidence>
<dbReference type="InterPro" id="IPR002545">
    <property type="entry name" value="CheW-lke_dom"/>
</dbReference>
<dbReference type="Proteomes" id="UP000011519">
    <property type="component" value="Unassembled WGS sequence"/>
</dbReference>
<dbReference type="GO" id="GO:0006935">
    <property type="term" value="P:chemotaxis"/>
    <property type="evidence" value="ECO:0007669"/>
    <property type="project" value="InterPro"/>
</dbReference>
<dbReference type="PANTHER" id="PTHR22617">
    <property type="entry name" value="CHEMOTAXIS SENSOR HISTIDINE KINASE-RELATED"/>
    <property type="match status" value="1"/>
</dbReference>
<dbReference type="AlphaFoldDB" id="L9ZWJ2"/>
<dbReference type="STRING" id="1227493.C483_13028"/>
<organism evidence="3 4">
    <name type="scientific">Natrialba hulunbeirensis JCM 10989</name>
    <dbReference type="NCBI Taxonomy" id="1227493"/>
    <lineage>
        <taxon>Archaea</taxon>
        <taxon>Methanobacteriati</taxon>
        <taxon>Methanobacteriota</taxon>
        <taxon>Stenosarchaea group</taxon>
        <taxon>Halobacteria</taxon>
        <taxon>Halobacteriales</taxon>
        <taxon>Natrialbaceae</taxon>
        <taxon>Natrialba</taxon>
    </lineage>
</organism>
<dbReference type="Gene3D" id="2.40.50.180">
    <property type="entry name" value="CheA-289, Domain 4"/>
    <property type="match status" value="1"/>
</dbReference>
<evidence type="ECO:0000259" key="2">
    <source>
        <dbReference type="PROSITE" id="PS50851"/>
    </source>
</evidence>
<dbReference type="InterPro" id="IPR036061">
    <property type="entry name" value="CheW-like_dom_sf"/>
</dbReference>
<gene>
    <name evidence="3" type="ORF">C483_13028</name>
</gene>
<dbReference type="SUPFAM" id="SSF50341">
    <property type="entry name" value="CheW-like"/>
    <property type="match status" value="1"/>
</dbReference>
<keyword evidence="4" id="KW-1185">Reference proteome</keyword>
<feature type="compositionally biased region" description="Low complexity" evidence="1">
    <location>
        <begin position="57"/>
        <end position="97"/>
    </location>
</feature>
<name>L9ZWJ2_9EURY</name>
<evidence type="ECO:0000313" key="3">
    <source>
        <dbReference type="EMBL" id="ELY90436.1"/>
    </source>
</evidence>
<dbReference type="EMBL" id="AOIM01000035">
    <property type="protein sequence ID" value="ELY90436.1"/>
    <property type="molecule type" value="Genomic_DNA"/>
</dbReference>